<evidence type="ECO:0000313" key="12">
    <source>
        <dbReference type="Proteomes" id="UP000553963"/>
    </source>
</evidence>
<dbReference type="InterPro" id="IPR018764">
    <property type="entry name" value="RskA_C"/>
</dbReference>
<evidence type="ECO:0000256" key="2">
    <source>
        <dbReference type="ARBA" id="ARBA00004236"/>
    </source>
</evidence>
<name>A0A840AM48_9HYPH</name>
<dbReference type="AlphaFoldDB" id="A0A840AM48"/>
<evidence type="ECO:0000256" key="4">
    <source>
        <dbReference type="ARBA" id="ARBA00022692"/>
    </source>
</evidence>
<keyword evidence="3" id="KW-1003">Cell membrane</keyword>
<dbReference type="InterPro" id="IPR051474">
    <property type="entry name" value="Anti-sigma-K/W_factor"/>
</dbReference>
<keyword evidence="6 9" id="KW-0472">Membrane</keyword>
<evidence type="ECO:0000259" key="10">
    <source>
        <dbReference type="Pfam" id="PF10099"/>
    </source>
</evidence>
<organism evidence="11 12">
    <name type="scientific">Kaistia hirudinis</name>
    <dbReference type="NCBI Taxonomy" id="1293440"/>
    <lineage>
        <taxon>Bacteria</taxon>
        <taxon>Pseudomonadati</taxon>
        <taxon>Pseudomonadota</taxon>
        <taxon>Alphaproteobacteria</taxon>
        <taxon>Hyphomicrobiales</taxon>
        <taxon>Kaistiaceae</taxon>
        <taxon>Kaistia</taxon>
    </lineage>
</organism>
<dbReference type="Pfam" id="PF10099">
    <property type="entry name" value="RskA_C"/>
    <property type="match status" value="1"/>
</dbReference>
<dbReference type="EMBL" id="JACIDS010000002">
    <property type="protein sequence ID" value="MBB3930672.1"/>
    <property type="molecule type" value="Genomic_DNA"/>
</dbReference>
<proteinExistence type="predicted"/>
<evidence type="ECO:0000256" key="5">
    <source>
        <dbReference type="ARBA" id="ARBA00022989"/>
    </source>
</evidence>
<dbReference type="GO" id="GO:0006417">
    <property type="term" value="P:regulation of translation"/>
    <property type="evidence" value="ECO:0007669"/>
    <property type="project" value="TreeGrafter"/>
</dbReference>
<keyword evidence="4 9" id="KW-0812">Transmembrane</keyword>
<dbReference type="GO" id="GO:0005886">
    <property type="term" value="C:plasma membrane"/>
    <property type="evidence" value="ECO:0007669"/>
    <property type="project" value="UniProtKB-SubCell"/>
</dbReference>
<keyword evidence="5 9" id="KW-1133">Transmembrane helix</keyword>
<evidence type="ECO:0000256" key="1">
    <source>
        <dbReference type="ARBA" id="ARBA00004167"/>
    </source>
</evidence>
<dbReference type="PANTHER" id="PTHR37461">
    <property type="entry name" value="ANTI-SIGMA-K FACTOR RSKA"/>
    <property type="match status" value="1"/>
</dbReference>
<evidence type="ECO:0000256" key="7">
    <source>
        <dbReference type="ARBA" id="ARBA00029829"/>
    </source>
</evidence>
<dbReference type="GO" id="GO:0016989">
    <property type="term" value="F:sigma factor antagonist activity"/>
    <property type="evidence" value="ECO:0007669"/>
    <property type="project" value="TreeGrafter"/>
</dbReference>
<dbReference type="InterPro" id="IPR041916">
    <property type="entry name" value="Anti_sigma_zinc_sf"/>
</dbReference>
<sequence length="225" mass="23605">MADDELEGLAGEYVLGTLDASERNEVEARMHREPVLAAAVAKWAERLQPLADLAGETEPPATAWSGLASRLSAELGDRVVRLRRSVRRWRFATAAALFAASILAIVIIGERQGEPEPGASYVAILGGQGGEPAFVASVDTEARTIRLRRVGHAPPSDRSFELWQVPASGPTVSLGTADAISDLKPLNVALKPGELLAISVEPKGGSPTGKATGPVVFTGTLLPAE</sequence>
<accession>A0A840AM48</accession>
<feature type="transmembrane region" description="Helical" evidence="9">
    <location>
        <begin position="91"/>
        <end position="109"/>
    </location>
</feature>
<evidence type="ECO:0000256" key="9">
    <source>
        <dbReference type="SAM" id="Phobius"/>
    </source>
</evidence>
<reference evidence="11 12" key="1">
    <citation type="submission" date="2020-08" db="EMBL/GenBank/DDBJ databases">
        <title>Genomic Encyclopedia of Type Strains, Phase IV (KMG-IV): sequencing the most valuable type-strain genomes for metagenomic binning, comparative biology and taxonomic classification.</title>
        <authorList>
            <person name="Goeker M."/>
        </authorList>
    </citation>
    <scope>NUCLEOTIDE SEQUENCE [LARGE SCALE GENOMIC DNA]</scope>
    <source>
        <strain evidence="11 12">DSM 25966</strain>
    </source>
</reference>
<dbReference type="Proteomes" id="UP000553963">
    <property type="component" value="Unassembled WGS sequence"/>
</dbReference>
<feature type="domain" description="Anti-sigma K factor RskA C-terminal" evidence="10">
    <location>
        <begin position="95"/>
        <end position="215"/>
    </location>
</feature>
<protein>
    <recommendedName>
        <fullName evidence="8">Regulator of SigK</fullName>
    </recommendedName>
    <alternativeName>
        <fullName evidence="7">Sigma-K anti-sigma factor RskA</fullName>
    </alternativeName>
</protein>
<evidence type="ECO:0000256" key="8">
    <source>
        <dbReference type="ARBA" id="ARBA00030803"/>
    </source>
</evidence>
<keyword evidence="12" id="KW-1185">Reference proteome</keyword>
<dbReference type="PANTHER" id="PTHR37461:SF1">
    <property type="entry name" value="ANTI-SIGMA-K FACTOR RSKA"/>
    <property type="match status" value="1"/>
</dbReference>
<evidence type="ECO:0000313" key="11">
    <source>
        <dbReference type="EMBL" id="MBB3930672.1"/>
    </source>
</evidence>
<comment type="caution">
    <text evidence="11">The sequence shown here is derived from an EMBL/GenBank/DDBJ whole genome shotgun (WGS) entry which is preliminary data.</text>
</comment>
<gene>
    <name evidence="11" type="ORF">GGR25_001711</name>
</gene>
<evidence type="ECO:0000256" key="6">
    <source>
        <dbReference type="ARBA" id="ARBA00023136"/>
    </source>
</evidence>
<dbReference type="Gene3D" id="1.10.10.1320">
    <property type="entry name" value="Anti-sigma factor, zinc-finger domain"/>
    <property type="match status" value="1"/>
</dbReference>
<dbReference type="RefSeq" id="WP_183398308.1">
    <property type="nucleotide sequence ID" value="NZ_JACIDS010000002.1"/>
</dbReference>
<evidence type="ECO:0000256" key="3">
    <source>
        <dbReference type="ARBA" id="ARBA00022475"/>
    </source>
</evidence>
<comment type="subcellular location">
    <subcellularLocation>
        <location evidence="2">Cell membrane</location>
    </subcellularLocation>
    <subcellularLocation>
        <location evidence="1">Membrane</location>
        <topology evidence="1">Single-pass membrane protein</topology>
    </subcellularLocation>
</comment>